<comment type="caution">
    <text evidence="10">The sequence shown here is derived from an EMBL/GenBank/DDBJ whole genome shotgun (WGS) entry which is preliminary data.</text>
</comment>
<sequence>MSSRLFNYLKNDLLVINYQQLRHGHKIRGKPPGVARTLKQRLEEMRRTDPELDFKVDIGFKPIKLSRRETTTSYMEYVKEVRKNPELERKSRRKELILDLEDIKTDWSTTIAPYQIKTIAEHYNIFSDLFGDAYFYPSLPMDIKYDNNDEFIPTVHRGNLLKASDTQQVPKINYKAAPDSLWTLLLTTPDANFTSRELEYCHWFIGNIPGNDIDKGDLLIDYMRPIPPMGIGLCRYIFILYKQNKQIDFSEYHKEAPCLELEKRNWKTIDFYRKYQDIITPASLAFFQTEWDQSLQDFYHHTLKMKSPKFEYDFPPPYIRPQEWFPIRQPFNLYMDRYRDPKDINKDFLMKKLQKTHPFKGPERPLKYPRAYAFDRDMPSWLKLELSKEQLKQGRINDIE</sequence>
<evidence type="ECO:0000256" key="3">
    <source>
        <dbReference type="ARBA" id="ARBA00022980"/>
    </source>
</evidence>
<dbReference type="OrthoDB" id="2153661at2759"/>
<comment type="similarity">
    <text evidence="7">Belongs to the phosphatidylethanolamine-binding protein family. Mitochondrion-specific ribosomal protein mL38 subfamily.</text>
</comment>
<keyword evidence="2" id="KW-0809">Transit peptide</keyword>
<keyword evidence="3" id="KW-0689">Ribosomal protein</keyword>
<proteinExistence type="inferred from homology"/>
<keyword evidence="6" id="KW-0687">Ribonucleoprotein</keyword>
<dbReference type="FunFam" id="3.90.280.10:FF:000002">
    <property type="entry name" value="39S ribosomal protein L38, mitochondrial"/>
    <property type="match status" value="1"/>
</dbReference>
<dbReference type="SUPFAM" id="SSF49777">
    <property type="entry name" value="PEBP-like"/>
    <property type="match status" value="1"/>
</dbReference>
<accession>A0A8J2MDB6</accession>
<dbReference type="InterPro" id="IPR008914">
    <property type="entry name" value="PEBP"/>
</dbReference>
<dbReference type="Gene3D" id="3.90.280.10">
    <property type="entry name" value="PEBP-like"/>
    <property type="match status" value="1"/>
</dbReference>
<evidence type="ECO:0000256" key="5">
    <source>
        <dbReference type="ARBA" id="ARBA00023128"/>
    </source>
</evidence>
<dbReference type="Pfam" id="PF01161">
    <property type="entry name" value="PBP"/>
    <property type="match status" value="1"/>
</dbReference>
<organism evidence="10 11">
    <name type="scientific">Cotesia congregata</name>
    <name type="common">Parasitoid wasp</name>
    <name type="synonym">Apanteles congregatus</name>
    <dbReference type="NCBI Taxonomy" id="51543"/>
    <lineage>
        <taxon>Eukaryota</taxon>
        <taxon>Metazoa</taxon>
        <taxon>Ecdysozoa</taxon>
        <taxon>Arthropoda</taxon>
        <taxon>Hexapoda</taxon>
        <taxon>Insecta</taxon>
        <taxon>Pterygota</taxon>
        <taxon>Neoptera</taxon>
        <taxon>Endopterygota</taxon>
        <taxon>Hymenoptera</taxon>
        <taxon>Apocrita</taxon>
        <taxon>Ichneumonoidea</taxon>
        <taxon>Braconidae</taxon>
        <taxon>Microgastrinae</taxon>
        <taxon>Cotesia</taxon>
    </lineage>
</organism>
<reference evidence="10" key="1">
    <citation type="submission" date="2021-04" db="EMBL/GenBank/DDBJ databases">
        <authorList>
            <person name="Chebbi M.A.C M."/>
        </authorList>
    </citation>
    <scope>NUCLEOTIDE SEQUENCE</scope>
</reference>
<name>A0A8J2MDB6_COTCN</name>
<dbReference type="Proteomes" id="UP000786811">
    <property type="component" value="Unassembled WGS sequence"/>
</dbReference>
<dbReference type="PANTHER" id="PTHR11362:SF133">
    <property type="entry name" value="LARGE RIBOSOMAL SUBUNIT PROTEIN ML38"/>
    <property type="match status" value="1"/>
</dbReference>
<dbReference type="GO" id="GO:0005743">
    <property type="term" value="C:mitochondrial inner membrane"/>
    <property type="evidence" value="ECO:0007669"/>
    <property type="project" value="UniProtKB-ARBA"/>
</dbReference>
<evidence type="ECO:0000256" key="9">
    <source>
        <dbReference type="ARBA" id="ARBA00041206"/>
    </source>
</evidence>
<evidence type="ECO:0000256" key="1">
    <source>
        <dbReference type="ARBA" id="ARBA00004173"/>
    </source>
</evidence>
<evidence type="ECO:0000313" key="11">
    <source>
        <dbReference type="Proteomes" id="UP000786811"/>
    </source>
</evidence>
<evidence type="ECO:0000313" key="10">
    <source>
        <dbReference type="EMBL" id="CAG5082852.1"/>
    </source>
</evidence>
<evidence type="ECO:0000256" key="4">
    <source>
        <dbReference type="ARBA" id="ARBA00023054"/>
    </source>
</evidence>
<evidence type="ECO:0000256" key="2">
    <source>
        <dbReference type="ARBA" id="ARBA00022946"/>
    </source>
</evidence>
<keyword evidence="11" id="KW-1185">Reference proteome</keyword>
<gene>
    <name evidence="10" type="ORF">HICCMSTLAB_LOCUS3668</name>
</gene>
<dbReference type="AlphaFoldDB" id="A0A8J2MDB6"/>
<dbReference type="CDD" id="cd00866">
    <property type="entry name" value="PEBP_euk"/>
    <property type="match status" value="1"/>
</dbReference>
<comment type="subcellular location">
    <subcellularLocation>
        <location evidence="1">Mitochondrion</location>
    </subcellularLocation>
</comment>
<dbReference type="InterPro" id="IPR035810">
    <property type="entry name" value="PEBP_euk"/>
</dbReference>
<evidence type="ECO:0000256" key="6">
    <source>
        <dbReference type="ARBA" id="ARBA00023274"/>
    </source>
</evidence>
<protein>
    <recommendedName>
        <fullName evidence="8">Large ribosomal subunit protein mL38</fullName>
    </recommendedName>
    <alternativeName>
        <fullName evidence="9">39S ribosomal protein L38, mitochondrial</fullName>
    </alternativeName>
</protein>
<dbReference type="EMBL" id="CAJNRD030001118">
    <property type="protein sequence ID" value="CAG5082852.1"/>
    <property type="molecule type" value="Genomic_DNA"/>
</dbReference>
<evidence type="ECO:0000256" key="8">
    <source>
        <dbReference type="ARBA" id="ARBA00039444"/>
    </source>
</evidence>
<keyword evidence="4" id="KW-0175">Coiled coil</keyword>
<evidence type="ECO:0000256" key="7">
    <source>
        <dbReference type="ARBA" id="ARBA00038016"/>
    </source>
</evidence>
<dbReference type="PANTHER" id="PTHR11362">
    <property type="entry name" value="PHOSPHATIDYLETHANOLAMINE-BINDING PROTEIN"/>
    <property type="match status" value="1"/>
</dbReference>
<keyword evidence="5" id="KW-0496">Mitochondrion</keyword>
<dbReference type="GO" id="GO:0005762">
    <property type="term" value="C:mitochondrial large ribosomal subunit"/>
    <property type="evidence" value="ECO:0007669"/>
    <property type="project" value="TreeGrafter"/>
</dbReference>
<dbReference type="InterPro" id="IPR036610">
    <property type="entry name" value="PEBP-like_sf"/>
</dbReference>